<dbReference type="AlphaFoldDB" id="A0A919BA67"/>
<name>A0A919BA67_STRFL</name>
<dbReference type="RefSeq" id="WP_190040413.1">
    <property type="nucleotide sequence ID" value="NZ_BNBE01000001.1"/>
</dbReference>
<dbReference type="Proteomes" id="UP000632849">
    <property type="component" value="Unassembled WGS sequence"/>
</dbReference>
<reference evidence="2" key="1">
    <citation type="journal article" date="2014" name="Int. J. Syst. Evol. Microbiol.">
        <title>Complete genome sequence of Corynebacterium casei LMG S-19264T (=DSM 44701T), isolated from a smear-ripened cheese.</title>
        <authorList>
            <consortium name="US DOE Joint Genome Institute (JGI-PGF)"/>
            <person name="Walter F."/>
            <person name="Albersmeier A."/>
            <person name="Kalinowski J."/>
            <person name="Ruckert C."/>
        </authorList>
    </citation>
    <scope>NUCLEOTIDE SEQUENCE</scope>
    <source>
        <strain evidence="2">JCM 4122</strain>
    </source>
</reference>
<dbReference type="EMBL" id="BNBE01000001">
    <property type="protein sequence ID" value="GHF77049.1"/>
    <property type="molecule type" value="Genomic_DNA"/>
</dbReference>
<feature type="region of interest" description="Disordered" evidence="1">
    <location>
        <begin position="23"/>
        <end position="56"/>
    </location>
</feature>
<protein>
    <recommendedName>
        <fullName evidence="4">Head-to-tail stopper</fullName>
    </recommendedName>
</protein>
<accession>A0A919BA67</accession>
<evidence type="ECO:0000256" key="1">
    <source>
        <dbReference type="SAM" id="MobiDB-lite"/>
    </source>
</evidence>
<evidence type="ECO:0000313" key="3">
    <source>
        <dbReference type="Proteomes" id="UP000632849"/>
    </source>
</evidence>
<proteinExistence type="predicted"/>
<evidence type="ECO:0000313" key="2">
    <source>
        <dbReference type="EMBL" id="GHF77049.1"/>
    </source>
</evidence>
<gene>
    <name evidence="2" type="ORF">GCM10017667_00420</name>
</gene>
<comment type="caution">
    <text evidence="2">The sequence shown here is derived from an EMBL/GenBank/DDBJ whole genome shotgun (WGS) entry which is preliminary data.</text>
</comment>
<sequence>MTLMFYQSVVRVRAPLVTDRYGNKKRDWSAAEHSTVEGVNVQPSASRSDSSEETLDRQTTVTGWILQTAEGVDLDLLATDRIQYDGMTLEVEGEVERWPDPFGPGVHHVEARLKEVD</sequence>
<evidence type="ECO:0008006" key="4">
    <source>
        <dbReference type="Google" id="ProtNLM"/>
    </source>
</evidence>
<organism evidence="2 3">
    <name type="scientific">Streptomyces filamentosus</name>
    <name type="common">Streptomyces roseosporus</name>
    <dbReference type="NCBI Taxonomy" id="67294"/>
    <lineage>
        <taxon>Bacteria</taxon>
        <taxon>Bacillati</taxon>
        <taxon>Actinomycetota</taxon>
        <taxon>Actinomycetes</taxon>
        <taxon>Kitasatosporales</taxon>
        <taxon>Streptomycetaceae</taxon>
        <taxon>Streptomyces</taxon>
    </lineage>
</organism>
<keyword evidence="3" id="KW-1185">Reference proteome</keyword>
<reference evidence="2" key="2">
    <citation type="submission" date="2020-09" db="EMBL/GenBank/DDBJ databases">
        <authorList>
            <person name="Sun Q."/>
            <person name="Ohkuma M."/>
        </authorList>
    </citation>
    <scope>NUCLEOTIDE SEQUENCE</scope>
    <source>
        <strain evidence="2">JCM 4122</strain>
    </source>
</reference>